<reference evidence="1" key="1">
    <citation type="submission" date="2019-07" db="EMBL/GenBank/DDBJ databases">
        <authorList>
            <person name="Dittberner H."/>
        </authorList>
    </citation>
    <scope>NUCLEOTIDE SEQUENCE [LARGE SCALE GENOMIC DNA]</scope>
</reference>
<dbReference type="GO" id="GO:0003676">
    <property type="term" value="F:nucleic acid binding"/>
    <property type="evidence" value="ECO:0007669"/>
    <property type="project" value="InterPro"/>
</dbReference>
<accession>A0A565BJG7</accession>
<dbReference type="InterPro" id="IPR035979">
    <property type="entry name" value="RBD_domain_sf"/>
</dbReference>
<comment type="caution">
    <text evidence="1">The sequence shown here is derived from an EMBL/GenBank/DDBJ whole genome shotgun (WGS) entry which is preliminary data.</text>
</comment>
<dbReference type="InterPro" id="IPR012677">
    <property type="entry name" value="Nucleotide-bd_a/b_plait_sf"/>
</dbReference>
<dbReference type="SUPFAM" id="SSF54928">
    <property type="entry name" value="RNA-binding domain, RBD"/>
    <property type="match status" value="1"/>
</dbReference>
<keyword evidence="2" id="KW-1185">Reference proteome</keyword>
<organism evidence="1 2">
    <name type="scientific">Arabis nemorensis</name>
    <dbReference type="NCBI Taxonomy" id="586526"/>
    <lineage>
        <taxon>Eukaryota</taxon>
        <taxon>Viridiplantae</taxon>
        <taxon>Streptophyta</taxon>
        <taxon>Embryophyta</taxon>
        <taxon>Tracheophyta</taxon>
        <taxon>Spermatophyta</taxon>
        <taxon>Magnoliopsida</taxon>
        <taxon>eudicotyledons</taxon>
        <taxon>Gunneridae</taxon>
        <taxon>Pentapetalae</taxon>
        <taxon>rosids</taxon>
        <taxon>malvids</taxon>
        <taxon>Brassicales</taxon>
        <taxon>Brassicaceae</taxon>
        <taxon>Arabideae</taxon>
        <taxon>Arabis</taxon>
    </lineage>
</organism>
<gene>
    <name evidence="1" type="ORF">ANE_LOCUS11931</name>
</gene>
<evidence type="ECO:0008006" key="3">
    <source>
        <dbReference type="Google" id="ProtNLM"/>
    </source>
</evidence>
<dbReference type="AlphaFoldDB" id="A0A565BJG7"/>
<proteinExistence type="predicted"/>
<protein>
    <recommendedName>
        <fullName evidence="3">RRM domain-containing protein</fullName>
    </recommendedName>
</protein>
<sequence length="128" mass="14652">MDAYALSSTLNFLFRSRCKSFPCSTYCEQQGEPVGCGFIEFASANEAKKALEKRNGGCNWKIFLDVVKTSPFPLRPKYNLVEKLWYEDYLRRFGEDYLDTKPKPKKPKIDKFCACDFGYDLIGSVSAV</sequence>
<dbReference type="Proteomes" id="UP000489600">
    <property type="component" value="Unassembled WGS sequence"/>
</dbReference>
<dbReference type="Gene3D" id="3.30.70.330">
    <property type="match status" value="1"/>
</dbReference>
<evidence type="ECO:0000313" key="1">
    <source>
        <dbReference type="EMBL" id="VVB01487.1"/>
    </source>
</evidence>
<dbReference type="OrthoDB" id="1113446at2759"/>
<dbReference type="EMBL" id="CABITT030000004">
    <property type="protein sequence ID" value="VVB01487.1"/>
    <property type="molecule type" value="Genomic_DNA"/>
</dbReference>
<name>A0A565BJG7_9BRAS</name>
<evidence type="ECO:0000313" key="2">
    <source>
        <dbReference type="Proteomes" id="UP000489600"/>
    </source>
</evidence>